<proteinExistence type="predicted"/>
<dbReference type="InterPro" id="IPR003960">
    <property type="entry name" value="ATPase_AAA_CS"/>
</dbReference>
<feature type="region of interest" description="Disordered" evidence="3">
    <location>
        <begin position="1261"/>
        <end position="1294"/>
    </location>
</feature>
<dbReference type="InterPro" id="IPR027417">
    <property type="entry name" value="P-loop_NTPase"/>
</dbReference>
<keyword evidence="1" id="KW-0547">Nucleotide-binding</keyword>
<dbReference type="Pfam" id="PF07993">
    <property type="entry name" value="NAD_binding_4"/>
    <property type="match status" value="2"/>
</dbReference>
<name>A0ABQ7YAF0_BRANA</name>
<dbReference type="Gene3D" id="3.40.50.300">
    <property type="entry name" value="P-loop containing nucleotide triphosphate hydrolases"/>
    <property type="match status" value="2"/>
</dbReference>
<dbReference type="SMART" id="SM00382">
    <property type="entry name" value="AAA"/>
    <property type="match status" value="2"/>
</dbReference>
<dbReference type="CDD" id="cd19503">
    <property type="entry name" value="RecA-like_CDC48_NLV2_r1-like"/>
    <property type="match status" value="1"/>
</dbReference>
<dbReference type="InterPro" id="IPR036291">
    <property type="entry name" value="NAD(P)-bd_dom_sf"/>
</dbReference>
<evidence type="ECO:0000259" key="4">
    <source>
        <dbReference type="SMART" id="SM00382"/>
    </source>
</evidence>
<dbReference type="Proteomes" id="UP000824890">
    <property type="component" value="Unassembled WGS sequence"/>
</dbReference>
<organism evidence="5 6">
    <name type="scientific">Brassica napus</name>
    <name type="common">Rape</name>
    <dbReference type="NCBI Taxonomy" id="3708"/>
    <lineage>
        <taxon>Eukaryota</taxon>
        <taxon>Viridiplantae</taxon>
        <taxon>Streptophyta</taxon>
        <taxon>Embryophyta</taxon>
        <taxon>Tracheophyta</taxon>
        <taxon>Spermatophyta</taxon>
        <taxon>Magnoliopsida</taxon>
        <taxon>eudicotyledons</taxon>
        <taxon>Gunneridae</taxon>
        <taxon>Pentapetalae</taxon>
        <taxon>rosids</taxon>
        <taxon>malvids</taxon>
        <taxon>Brassicales</taxon>
        <taxon>Brassicaceae</taxon>
        <taxon>Brassiceae</taxon>
        <taxon>Brassica</taxon>
    </lineage>
</organism>
<evidence type="ECO:0000256" key="2">
    <source>
        <dbReference type="ARBA" id="ARBA00022840"/>
    </source>
</evidence>
<protein>
    <recommendedName>
        <fullName evidence="4">AAA+ ATPase domain-containing protein</fullName>
    </recommendedName>
</protein>
<dbReference type="PROSITE" id="PS00674">
    <property type="entry name" value="AAA"/>
    <property type="match status" value="1"/>
</dbReference>
<feature type="compositionally biased region" description="Low complexity" evidence="3">
    <location>
        <begin position="1280"/>
        <end position="1292"/>
    </location>
</feature>
<evidence type="ECO:0000256" key="3">
    <source>
        <dbReference type="SAM" id="MobiDB-lite"/>
    </source>
</evidence>
<dbReference type="CDD" id="cd19511">
    <property type="entry name" value="RecA-like_CDC48_r2-like"/>
    <property type="match status" value="1"/>
</dbReference>
<dbReference type="InterPro" id="IPR013120">
    <property type="entry name" value="FAR_NAD-bd"/>
</dbReference>
<dbReference type="Pfam" id="PF26429">
    <property type="entry name" value="DPBB_CI111"/>
    <property type="match status" value="1"/>
</dbReference>
<feature type="region of interest" description="Disordered" evidence="3">
    <location>
        <begin position="1035"/>
        <end position="1069"/>
    </location>
</feature>
<dbReference type="SUPFAM" id="SSF51735">
    <property type="entry name" value="NAD(P)-binding Rossmann-fold domains"/>
    <property type="match status" value="2"/>
</dbReference>
<dbReference type="PANTHER" id="PTHR23077">
    <property type="entry name" value="AAA-FAMILY ATPASE"/>
    <property type="match status" value="1"/>
</dbReference>
<sequence length="2069" mass="227854">MARRTTINAVSFFSGKPDHFLARPLSQTTPRIQTSCCHREPSFKPWTPIMMSEVETYTKSDSHGVGIFRFLQGKSYLITGATGFLAKVLIEKLVRKSPEIGNIFILMKTQDQESANKRLYDEIISSDLFRLIKQTHWSSNEAFMKSNDEIDVIISCAGRTTFDYRYDSALNVNALGPGRLLSFGKGCKKLKLFLHISTAYVTGNKEGKILETPLCIGENITSHLNIETEMKLASEAVRKFYGREEIKKLKELGMERMSAPLILAYGKDHIADMWGDYKSSCDIIPVDMVANATIAAMAKHGCGVSEMKAYNVTSSSSHANLLRLGELMDFSQCLERVKFHSSLEDFTSSVSIRIAKQEGEMSSGRGESPTMLSMKGERKLKYLVLSTIREFWKLKASLFSDVNCILFSLEAFMIFCRKKPILRLSFFYQSNKNISYILIDDDYLRLEREKKSFADRRSGLPQPPSVRCGSPVPGGGGFDSSAIAGFVTASRHFKASLSLDLSFETAAWKSEAVICSSDIIDPCWCVVNRLAWVSDEISMDRWMLSEEGSQAVKIGRSRSGSQRRRNAVKLDDVTVSFISSFPGKLNHFLARRLPQSMTRRVQMSCCYRETSLKAVTLFEMPETETSSVSDGVGILRFLKGKNYLVTGANGFLGKVLIEKLLRASPEIGKIFLLIKSADQESANKRLYDEIISSDLFKLLKKMHGSSYEAFMKSKLIPVTGDIGEDNLAMESVTAAKISGEIDVIISCAGRTTFEDRYDFALNVNALGPGRLLRFGKYWKNLKLFLHFSTAYVTGKKEGTILETPLCIGENITSDLDIESELKLASEAVRKLHGSEEIKKLKELGMKRAQHYGWENTYTFTKAMGESVIHNQRGDLPVVIIRPSVIESSYKEPFPGWLQGIRMSDPIILAYGKGQMSDLWGDYKSLVDIIPVDMVVNATIAAMAKHSRGVSELKVYNVTSSSHANPLRLGELMDLSRQHLCDSPFTETFMELERMKFHSSLEGFTSSIFNRIAKHERGDADSHTALSMKGKRRLNYFMPSKKKQPRTPSRLSNSEPPASPRTPSSSTASRDAYYINEEELRIRIEQASAAFPCLLGKSAIIGRVADVAPESIRGSKIWLSETSMVAASLIPGSTVSVSLACTESHSFPLSSIKAEYGVECDSSIADDDEPGNYFVLATVLPSSKVLKDGVRISVNLRYGLGCPVSGRTVFVYPVGRPSSLSDRFNVNGGAHENDVNDLSLLACKELCLALTPFGNMSPAEKLSFESSHEQNGNGNSTPKTPSNSQKPSSPASSVKGDASVLSIKQQFPSESLVDVREVLSNESSKKLLQICAASWLYPCNLLYGNFVAVPILTETCVFCVKRGNKKASDTSNRNHAFVINRETKVYLHHTLALASVQDLQFDDDDGEENLGCEISKLGGLSKEYAILRDIVVSSSTKSSLSSLGLRPTKGVLIHGPPGTGKTSLARSFSRDCGVNFFSVNGAEIIRQFVGESEKALEEVFRSASNATPAVVFIDDLDAIAPAREEGGEELSQRMVATLLNLMDGISRSDGVVVVAATNRPNSIEPALRRPGRLDREIEIGVPSSAQRLDILQTILGGMRHSLSDTQLEQLAVGTHGFVGADLAALCCEAAFVCLRKHLDQESSSITASECRGSESSTDMADVSSDSSDSASSCLTVSPSTSAARHVSVVADNFVNSGNSCSEQMLSREGEHALSVGYEDFEKAKIKIRPSAMREVILEVPKVNWEDVGGQKEVKNQLMEAVEWPQKHQDAFKRIGTRPPSGILMFGPPGCSKTLMARAVASEAGLNFLAVKGPELFSKWVGESEKAVRSLFAKARANAPSIIFFDEIDSLASIRGKENDGVSVSDRVMSQLLVELDGLHQRVGVTVIAATNRPDKIDSALLRPGRFDRLLYVGPPDEADREAILKIHLRKIPCSSDICLKELASVTKGYTGADISLICREAAIASLEESLEAEEISMRHLKAAISQVEPTDIQSYKALSEKFQRLVHTDPQRDNEEVEQPGNKNQRPSLTLWTPLKSIVMFLRRQIDVNLGEACKILDVEIRDVFSSLQT</sequence>
<feature type="domain" description="AAA+ ATPase" evidence="4">
    <location>
        <begin position="1446"/>
        <end position="1582"/>
    </location>
</feature>
<evidence type="ECO:0000313" key="5">
    <source>
        <dbReference type="EMBL" id="KAH0865174.1"/>
    </source>
</evidence>
<feature type="non-terminal residue" evidence="5">
    <location>
        <position position="2069"/>
    </location>
</feature>
<dbReference type="InterPro" id="IPR003959">
    <property type="entry name" value="ATPase_AAA_core"/>
</dbReference>
<dbReference type="InterPro" id="IPR041569">
    <property type="entry name" value="AAA_lid_3"/>
</dbReference>
<dbReference type="Pfam" id="PF00004">
    <property type="entry name" value="AAA"/>
    <property type="match status" value="2"/>
</dbReference>
<feature type="compositionally biased region" description="Low complexity" evidence="3">
    <location>
        <begin position="1060"/>
        <end position="1069"/>
    </location>
</feature>
<accession>A0ABQ7YAF0</accession>
<keyword evidence="2" id="KW-0067">ATP-binding</keyword>
<evidence type="ECO:0000256" key="1">
    <source>
        <dbReference type="ARBA" id="ARBA00022741"/>
    </source>
</evidence>
<comment type="caution">
    <text evidence="5">The sequence shown here is derived from an EMBL/GenBank/DDBJ whole genome shotgun (WGS) entry which is preliminary data.</text>
</comment>
<feature type="compositionally biased region" description="Basic residues" evidence="3">
    <location>
        <begin position="1035"/>
        <end position="1044"/>
    </location>
</feature>
<dbReference type="SUPFAM" id="SSF52540">
    <property type="entry name" value="P-loop containing nucleoside triphosphate hydrolases"/>
    <property type="match status" value="2"/>
</dbReference>
<feature type="compositionally biased region" description="Polar residues" evidence="3">
    <location>
        <begin position="1268"/>
        <end position="1279"/>
    </location>
</feature>
<dbReference type="PANTHER" id="PTHR23077:SF27">
    <property type="entry name" value="ATPASE FAMILY GENE 2 PROTEIN HOMOLOG A"/>
    <property type="match status" value="1"/>
</dbReference>
<gene>
    <name evidence="5" type="ORF">HID58_082385</name>
</gene>
<feature type="region of interest" description="Disordered" evidence="3">
    <location>
        <begin position="1643"/>
        <end position="1673"/>
    </location>
</feature>
<dbReference type="Gene3D" id="1.10.8.60">
    <property type="match status" value="2"/>
</dbReference>
<dbReference type="Gene3D" id="3.40.50.720">
    <property type="entry name" value="NAD(P)-binding Rossmann-like Domain"/>
    <property type="match status" value="2"/>
</dbReference>
<evidence type="ECO:0000313" key="6">
    <source>
        <dbReference type="Proteomes" id="UP000824890"/>
    </source>
</evidence>
<feature type="domain" description="AAA+ ATPase" evidence="4">
    <location>
        <begin position="1777"/>
        <end position="1915"/>
    </location>
</feature>
<dbReference type="Pfam" id="PF17862">
    <property type="entry name" value="AAA_lid_3"/>
    <property type="match status" value="2"/>
</dbReference>
<dbReference type="InterPro" id="IPR058958">
    <property type="entry name" value="DPBB_CI111"/>
</dbReference>
<keyword evidence="6" id="KW-1185">Reference proteome</keyword>
<dbReference type="InterPro" id="IPR050168">
    <property type="entry name" value="AAA_ATPase_domain"/>
</dbReference>
<feature type="compositionally biased region" description="Polar residues" evidence="3">
    <location>
        <begin position="1045"/>
        <end position="1054"/>
    </location>
</feature>
<feature type="compositionally biased region" description="Low complexity" evidence="3">
    <location>
        <begin position="1654"/>
        <end position="1673"/>
    </location>
</feature>
<dbReference type="EMBL" id="JAGKQM010000018">
    <property type="protein sequence ID" value="KAH0865174.1"/>
    <property type="molecule type" value="Genomic_DNA"/>
</dbReference>
<dbReference type="CDD" id="cd05236">
    <property type="entry name" value="FAR-N_SDR_e"/>
    <property type="match status" value="1"/>
</dbReference>
<dbReference type="InterPro" id="IPR003593">
    <property type="entry name" value="AAA+_ATPase"/>
</dbReference>
<reference evidence="5 6" key="1">
    <citation type="submission" date="2021-05" db="EMBL/GenBank/DDBJ databases">
        <title>Genome Assembly of Synthetic Allotetraploid Brassica napus Reveals Homoeologous Exchanges between Subgenomes.</title>
        <authorList>
            <person name="Davis J.T."/>
        </authorList>
    </citation>
    <scope>NUCLEOTIDE SEQUENCE [LARGE SCALE GENOMIC DNA]</scope>
    <source>
        <strain evidence="6">cv. Da-Ae</strain>
        <tissue evidence="5">Seedling</tissue>
    </source>
</reference>